<dbReference type="Pfam" id="PF11738">
    <property type="entry name" value="DUF3298"/>
    <property type="match status" value="1"/>
</dbReference>
<reference evidence="3 4" key="1">
    <citation type="submission" date="2015-09" db="EMBL/GenBank/DDBJ databases">
        <authorList>
            <consortium name="Pathogen Informatics"/>
        </authorList>
    </citation>
    <scope>NUCLEOTIDE SEQUENCE [LARGE SCALE GENOMIC DNA]</scope>
    <source>
        <strain evidence="3 4">2789STDY5608850</strain>
    </source>
</reference>
<sequence>MENDSRNNLEKLKEEYHNIPVPASARENMMAGIEKAKKEKRMRIVIQFTKKTGLTAAAALLAITVMANVSPTTANAMENIPVLGTIAKVVTFRTFEDTKDNYEAKIDIPQVSIGDQANTEVNKSIEEYANQLIAEYEKEVTEDVAGEGHYSVTSSYQVVTDNDKYLSLRINTTVIMASGADFVKIFTIDKATGQVVTLKDLFRDKADYIQALSDNIKEQMRAQMAADDSKMYFFESGEEAAEDFNQITGDESFYFNGNGELVLVFDEYTVAPGYMGVVEFTIPKTVTGDIG</sequence>
<dbReference type="InterPro" id="IPR037126">
    <property type="entry name" value="PdaC/RsiV-like_sf"/>
</dbReference>
<accession>A0A173YRG0</accession>
<feature type="domain" description="DUF3298" evidence="1">
    <location>
        <begin position="199"/>
        <end position="284"/>
    </location>
</feature>
<organism evidence="3 4">
    <name type="scientific">Hungatella hathewayi</name>
    <dbReference type="NCBI Taxonomy" id="154046"/>
    <lineage>
        <taxon>Bacteria</taxon>
        <taxon>Bacillati</taxon>
        <taxon>Bacillota</taxon>
        <taxon>Clostridia</taxon>
        <taxon>Lachnospirales</taxon>
        <taxon>Lachnospiraceae</taxon>
        <taxon>Hungatella</taxon>
    </lineage>
</organism>
<dbReference type="Gene3D" id="3.90.640.20">
    <property type="entry name" value="Heat-shock cognate protein, ATPase"/>
    <property type="match status" value="1"/>
</dbReference>
<dbReference type="Gene3D" id="3.30.565.40">
    <property type="entry name" value="Fervidobacterium nodosum Rt17-B1 like"/>
    <property type="match status" value="1"/>
</dbReference>
<evidence type="ECO:0000259" key="1">
    <source>
        <dbReference type="Pfam" id="PF11738"/>
    </source>
</evidence>
<name>A0A173YRG0_9FIRM</name>
<dbReference type="Proteomes" id="UP000095651">
    <property type="component" value="Unassembled WGS sequence"/>
</dbReference>
<evidence type="ECO:0000313" key="4">
    <source>
        <dbReference type="Proteomes" id="UP000095651"/>
    </source>
</evidence>
<dbReference type="RefSeq" id="WP_055653106.1">
    <property type="nucleotide sequence ID" value="NZ_CABIXC010000001.1"/>
</dbReference>
<evidence type="ECO:0000259" key="2">
    <source>
        <dbReference type="Pfam" id="PF13739"/>
    </source>
</evidence>
<proteinExistence type="predicted"/>
<gene>
    <name evidence="3" type="primary">rsiV_2</name>
    <name evidence="3" type="ORF">ERS852407_00857</name>
</gene>
<evidence type="ECO:0000313" key="3">
    <source>
        <dbReference type="EMBL" id="CUN66762.1"/>
    </source>
</evidence>
<dbReference type="AlphaFoldDB" id="A0A173YRG0"/>
<dbReference type="InterPro" id="IPR021729">
    <property type="entry name" value="DUF3298"/>
</dbReference>
<protein>
    <submittedName>
        <fullName evidence="3">Protein of uncharacterized function (DUF3298)</fullName>
    </submittedName>
</protein>
<feature type="domain" description="Deacetylase PdaC" evidence="2">
    <location>
        <begin position="97"/>
        <end position="172"/>
    </location>
</feature>
<dbReference type="InterPro" id="IPR025303">
    <property type="entry name" value="PdaC"/>
</dbReference>
<dbReference type="EMBL" id="CYZE01000001">
    <property type="protein sequence ID" value="CUN66762.1"/>
    <property type="molecule type" value="Genomic_DNA"/>
</dbReference>
<dbReference type="Pfam" id="PF13739">
    <property type="entry name" value="PdaC"/>
    <property type="match status" value="1"/>
</dbReference>